<feature type="region of interest" description="Disordered" evidence="1">
    <location>
        <begin position="1"/>
        <end position="38"/>
    </location>
</feature>
<comment type="caution">
    <text evidence="3">The sequence shown here is derived from an EMBL/GenBank/DDBJ whole genome shotgun (WGS) entry which is preliminary data.</text>
</comment>
<reference evidence="3 4" key="1">
    <citation type="submission" date="2023-10" db="EMBL/GenBank/DDBJ databases">
        <authorList>
            <person name="Maclean D."/>
            <person name="Macfadyen A."/>
        </authorList>
    </citation>
    <scope>NUCLEOTIDE SEQUENCE [LARGE SCALE GENOMIC DNA]</scope>
</reference>
<feature type="domain" description="S1 motif" evidence="2">
    <location>
        <begin position="148"/>
        <end position="218"/>
    </location>
</feature>
<proteinExistence type="predicted"/>
<feature type="compositionally biased region" description="Polar residues" evidence="1">
    <location>
        <begin position="9"/>
        <end position="22"/>
    </location>
</feature>
<keyword evidence="4" id="KW-1185">Reference proteome</keyword>
<dbReference type="PROSITE" id="PS50126">
    <property type="entry name" value="S1"/>
    <property type="match status" value="1"/>
</dbReference>
<gene>
    <name evidence="3" type="ORF">CVIRNUC_001462</name>
</gene>
<dbReference type="AlphaFoldDB" id="A0AAV1HU39"/>
<dbReference type="EMBL" id="CAUYUE010000002">
    <property type="protein sequence ID" value="CAK0743333.1"/>
    <property type="molecule type" value="Genomic_DNA"/>
</dbReference>
<evidence type="ECO:0000256" key="1">
    <source>
        <dbReference type="SAM" id="MobiDB-lite"/>
    </source>
</evidence>
<evidence type="ECO:0000259" key="2">
    <source>
        <dbReference type="PROSITE" id="PS50126"/>
    </source>
</evidence>
<feature type="compositionally biased region" description="Basic residues" evidence="1">
    <location>
        <begin position="26"/>
        <end position="38"/>
    </location>
</feature>
<protein>
    <recommendedName>
        <fullName evidence="2">S1 motif domain-containing protein</fullName>
    </recommendedName>
</protein>
<evidence type="ECO:0000313" key="4">
    <source>
        <dbReference type="Proteomes" id="UP001314263"/>
    </source>
</evidence>
<name>A0AAV1HU39_9CHLO</name>
<dbReference type="GO" id="GO:0003676">
    <property type="term" value="F:nucleic acid binding"/>
    <property type="evidence" value="ECO:0007669"/>
    <property type="project" value="InterPro"/>
</dbReference>
<accession>A0AAV1HU39</accession>
<evidence type="ECO:0000313" key="3">
    <source>
        <dbReference type="EMBL" id="CAK0743333.1"/>
    </source>
</evidence>
<dbReference type="Proteomes" id="UP001314263">
    <property type="component" value="Unassembled WGS sequence"/>
</dbReference>
<organism evidence="3 4">
    <name type="scientific">Coccomyxa viridis</name>
    <dbReference type="NCBI Taxonomy" id="1274662"/>
    <lineage>
        <taxon>Eukaryota</taxon>
        <taxon>Viridiplantae</taxon>
        <taxon>Chlorophyta</taxon>
        <taxon>core chlorophytes</taxon>
        <taxon>Trebouxiophyceae</taxon>
        <taxon>Trebouxiophyceae incertae sedis</taxon>
        <taxon>Coccomyxaceae</taxon>
        <taxon>Coccomyxa</taxon>
    </lineage>
</organism>
<dbReference type="InterPro" id="IPR003029">
    <property type="entry name" value="S1_domain"/>
</dbReference>
<sequence length="336" mass="37885">MNAAARTGVCSTSGRCHSTSAPQPHRSAHVHEHRAHRARPVRVTNEGKEMADEEQEKFDKEYMNLGPQFQIPNPELGPLEKRVQTTFVEGLLSGDIKPEDSDYWFTEPEGGWNQQDRILKKGIQAPLTYASARHEGLGRKSLREFKEGMVLTGKVNAMYFNHGIKVDMGGLFDGLVPAYVQEEAWNSLAGKLEMGMKVKARVHKIFTGPRCRFPIQLELLEPAELVDNMKPPDEYYPSFDLRDLSTIEELEWATGMDVTGGKEVEVNTFDRDRLKDRMSEVASVETIEGWEEHFEKGIPPPPAGQFCDDSLLDQYVSRQGSYGDVVISQRAGSLWE</sequence>